<dbReference type="Gene3D" id="3.60.10.10">
    <property type="entry name" value="Endonuclease/exonuclease/phosphatase"/>
    <property type="match status" value="1"/>
</dbReference>
<proteinExistence type="predicted"/>
<organism evidence="2 3">
    <name type="scientific">Leucocoprinus leucothites</name>
    <dbReference type="NCBI Taxonomy" id="201217"/>
    <lineage>
        <taxon>Eukaryota</taxon>
        <taxon>Fungi</taxon>
        <taxon>Dikarya</taxon>
        <taxon>Basidiomycota</taxon>
        <taxon>Agaricomycotina</taxon>
        <taxon>Agaricomycetes</taxon>
        <taxon>Agaricomycetidae</taxon>
        <taxon>Agaricales</taxon>
        <taxon>Agaricineae</taxon>
        <taxon>Agaricaceae</taxon>
        <taxon>Leucocoprinus</taxon>
    </lineage>
</organism>
<evidence type="ECO:0000313" key="2">
    <source>
        <dbReference type="EMBL" id="KAF5362250.1"/>
    </source>
</evidence>
<dbReference type="EMBL" id="JAACJO010000002">
    <property type="protein sequence ID" value="KAF5362250.1"/>
    <property type="molecule type" value="Genomic_DNA"/>
</dbReference>
<protein>
    <recommendedName>
        <fullName evidence="1">Endonuclease/exonuclease/phosphatase domain-containing protein</fullName>
    </recommendedName>
</protein>
<reference evidence="2 3" key="1">
    <citation type="journal article" date="2020" name="ISME J.">
        <title>Uncovering the hidden diversity of litter-decomposition mechanisms in mushroom-forming fungi.</title>
        <authorList>
            <person name="Floudas D."/>
            <person name="Bentzer J."/>
            <person name="Ahren D."/>
            <person name="Johansson T."/>
            <person name="Persson P."/>
            <person name="Tunlid A."/>
        </authorList>
    </citation>
    <scope>NUCLEOTIDE SEQUENCE [LARGE SCALE GENOMIC DNA]</scope>
    <source>
        <strain evidence="2 3">CBS 146.42</strain>
    </source>
</reference>
<dbReference type="GO" id="GO:0003824">
    <property type="term" value="F:catalytic activity"/>
    <property type="evidence" value="ECO:0007669"/>
    <property type="project" value="InterPro"/>
</dbReference>
<evidence type="ECO:0000259" key="1">
    <source>
        <dbReference type="Pfam" id="PF14529"/>
    </source>
</evidence>
<gene>
    <name evidence="2" type="ORF">D9756_002521</name>
</gene>
<dbReference type="OrthoDB" id="3070505at2759"/>
<dbReference type="InterPro" id="IPR036691">
    <property type="entry name" value="Endo/exonu/phosph_ase_sf"/>
</dbReference>
<dbReference type="Proteomes" id="UP000559027">
    <property type="component" value="Unassembled WGS sequence"/>
</dbReference>
<dbReference type="SUPFAM" id="SSF56219">
    <property type="entry name" value="DNase I-like"/>
    <property type="match status" value="1"/>
</dbReference>
<comment type="caution">
    <text evidence="2">The sequence shown here is derived from an EMBL/GenBank/DDBJ whole genome shotgun (WGS) entry which is preliminary data.</text>
</comment>
<sequence>MTISLVLLPQPETHVSMSRKPSTITELRIFSQNVNHNYMHVDYLLDNLWSDTDILFFQELPWCFIRQTVSTSSPEGDEVVGAPKYPDWLYMVCPPALDSPPRIMAYVHKHLLKLRPALWQDLIDHCDVLVLSLFSGGEPLNLMNIYLDDMHTAINLLLKDVDTLPTFIYIGGNFNCHSSVWDPAVEHHCTSAISLLETVSDLGVEWARPINAANTYIPHNMDLEGSVIDLMFTQAPKYRSEPPQVGSITEGTIGPYSNGVIPSHCGL</sequence>
<dbReference type="InterPro" id="IPR005135">
    <property type="entry name" value="Endo/exonuclease/phosphatase"/>
</dbReference>
<dbReference type="AlphaFoldDB" id="A0A8H5GCK5"/>
<name>A0A8H5GCK5_9AGAR</name>
<keyword evidence="3" id="KW-1185">Reference proteome</keyword>
<feature type="domain" description="Endonuclease/exonuclease/phosphatase" evidence="1">
    <location>
        <begin position="143"/>
        <end position="239"/>
    </location>
</feature>
<dbReference type="Pfam" id="PF14529">
    <property type="entry name" value="Exo_endo_phos_2"/>
    <property type="match status" value="1"/>
</dbReference>
<accession>A0A8H5GCK5</accession>
<evidence type="ECO:0000313" key="3">
    <source>
        <dbReference type="Proteomes" id="UP000559027"/>
    </source>
</evidence>